<dbReference type="OrthoDB" id="6159137at2759"/>
<gene>
    <name evidence="2" type="primary">Cni-F35D11.4</name>
    <name evidence="2" type="synonym">Cnig_chr_II.g4515</name>
    <name evidence="2" type="ORF">B9Z55_004515</name>
</gene>
<keyword evidence="3" id="KW-1185">Reference proteome</keyword>
<dbReference type="CDD" id="cd07890">
    <property type="entry name" value="CYTH-like_AC_IV-like"/>
    <property type="match status" value="1"/>
</dbReference>
<protein>
    <recommendedName>
        <fullName evidence="1">CYTH domain-containing protein</fullName>
    </recommendedName>
</protein>
<dbReference type="PANTHER" id="PTHR21028">
    <property type="entry name" value="SI:CH211-156B7.4"/>
    <property type="match status" value="1"/>
</dbReference>
<dbReference type="Pfam" id="PF01928">
    <property type="entry name" value="CYTH"/>
    <property type="match status" value="1"/>
</dbReference>
<dbReference type="Gene3D" id="2.40.320.10">
    <property type="entry name" value="Hypothetical Protein Pfu-838710-001"/>
    <property type="match status" value="1"/>
</dbReference>
<reference evidence="3" key="1">
    <citation type="submission" date="2017-10" db="EMBL/GenBank/DDBJ databases">
        <title>Rapid genome shrinkage in a self-fertile nematode reveals novel sperm competition proteins.</title>
        <authorList>
            <person name="Yin D."/>
            <person name="Schwarz E.M."/>
            <person name="Thomas C.G."/>
            <person name="Felde R.L."/>
            <person name="Korf I.F."/>
            <person name="Cutter A.D."/>
            <person name="Schartner C.M."/>
            <person name="Ralston E.J."/>
            <person name="Meyer B.J."/>
            <person name="Haag E.S."/>
        </authorList>
    </citation>
    <scope>NUCLEOTIDE SEQUENCE [LARGE SCALE GENOMIC DNA]</scope>
    <source>
        <strain evidence="3">JU1422</strain>
    </source>
</reference>
<evidence type="ECO:0000259" key="1">
    <source>
        <dbReference type="PROSITE" id="PS51707"/>
    </source>
</evidence>
<sequence length="188" mass="21360">MLKSVNLIRFSARIMSRNVEIKAKVQNHDETVRRAVEISGKQPTILKQHDIFYESPNGRLKMRNVEENGVARNELIWYDRPDVAGPKLSNFNKFDVPAEVLDALKLSLESSMGVKGEVKKTRTLVLHNQTRIHIDRVDGLGDFMELEVCLAPEETPEHGEKIAHELREQLAVPESDLLTGAYMDMLKA</sequence>
<dbReference type="STRING" id="1611254.A0A2G5UWW9"/>
<dbReference type="InterPro" id="IPR023577">
    <property type="entry name" value="CYTH_domain"/>
</dbReference>
<feature type="domain" description="CYTH" evidence="1">
    <location>
        <begin position="16"/>
        <end position="188"/>
    </location>
</feature>
<dbReference type="PROSITE" id="PS51707">
    <property type="entry name" value="CYTH"/>
    <property type="match status" value="1"/>
</dbReference>
<dbReference type="SUPFAM" id="SSF55154">
    <property type="entry name" value="CYTH-like phosphatases"/>
    <property type="match status" value="1"/>
</dbReference>
<accession>A0A2G5UWW9</accession>
<proteinExistence type="predicted"/>
<dbReference type="Proteomes" id="UP000230233">
    <property type="component" value="Chromosome II"/>
</dbReference>
<dbReference type="SMART" id="SM01118">
    <property type="entry name" value="CYTH"/>
    <property type="match status" value="1"/>
</dbReference>
<dbReference type="InterPro" id="IPR033469">
    <property type="entry name" value="CYTH-like_dom_sf"/>
</dbReference>
<comment type="caution">
    <text evidence="2">The sequence shown here is derived from an EMBL/GenBank/DDBJ whole genome shotgun (WGS) entry which is preliminary data.</text>
</comment>
<evidence type="ECO:0000313" key="2">
    <source>
        <dbReference type="EMBL" id="PIC43990.1"/>
    </source>
</evidence>
<dbReference type="PANTHER" id="PTHR21028:SF2">
    <property type="entry name" value="CYTH DOMAIN-CONTAINING PROTEIN"/>
    <property type="match status" value="1"/>
</dbReference>
<dbReference type="InterPro" id="IPR008173">
    <property type="entry name" value="Adenylyl_cyclase_CyaB"/>
</dbReference>
<dbReference type="GO" id="GO:0016462">
    <property type="term" value="F:pyrophosphatase activity"/>
    <property type="evidence" value="ECO:0007669"/>
    <property type="project" value="UniProtKB-ARBA"/>
</dbReference>
<evidence type="ECO:0000313" key="3">
    <source>
        <dbReference type="Proteomes" id="UP000230233"/>
    </source>
</evidence>
<dbReference type="AlphaFoldDB" id="A0A2G5UWW9"/>
<dbReference type="EMBL" id="PDUG01000002">
    <property type="protein sequence ID" value="PIC43990.1"/>
    <property type="molecule type" value="Genomic_DNA"/>
</dbReference>
<organism evidence="2 3">
    <name type="scientific">Caenorhabditis nigoni</name>
    <dbReference type="NCBI Taxonomy" id="1611254"/>
    <lineage>
        <taxon>Eukaryota</taxon>
        <taxon>Metazoa</taxon>
        <taxon>Ecdysozoa</taxon>
        <taxon>Nematoda</taxon>
        <taxon>Chromadorea</taxon>
        <taxon>Rhabditida</taxon>
        <taxon>Rhabditina</taxon>
        <taxon>Rhabditomorpha</taxon>
        <taxon>Rhabditoidea</taxon>
        <taxon>Rhabditidae</taxon>
        <taxon>Peloderinae</taxon>
        <taxon>Caenorhabditis</taxon>
    </lineage>
</organism>
<name>A0A2G5UWW9_9PELO</name>